<dbReference type="EMBL" id="FMWL01000009">
    <property type="protein sequence ID" value="SCZ79897.1"/>
    <property type="molecule type" value="Genomic_DNA"/>
</dbReference>
<feature type="signal peptide" evidence="2">
    <location>
        <begin position="1"/>
        <end position="26"/>
    </location>
</feature>
<dbReference type="Pfam" id="PF00395">
    <property type="entry name" value="SLH"/>
    <property type="match status" value="2"/>
</dbReference>
<proteinExistence type="predicted"/>
<evidence type="ECO:0000256" key="2">
    <source>
        <dbReference type="SAM" id="SignalP"/>
    </source>
</evidence>
<sequence length="501" mass="54494">MRKLGRMLLTLVLMVSLAAPGTFAFAFEDTQGHWGRDYISTLVDYGIVSGYPDGSFKPDARVTRSEFLVMTLKSLGENVSSASSGEYWGTPYIERARALGLIQSADFPTMTASTFDKPILREEMAGIVAAAYLRSNERPAASTLTSAASMIRDLEDVRDCYQEPTLVAYAVKLLSGYTDGSFRPAGSATRAESSVVTAKLLSDRLGLGDIVVTVPPVTSPTFKVAGISIGDTLEKVTSTLGTPVRKDLSEYGFEWYVYHKSYENYVMIGISSGRVVGLFTHYGPLETTIGLKMGSTRGDVQAKYGTGLTKIDKGTFTFLIQTSEEFDLYKLTPGYATFYYDLADSKKIVGFQLIAPVAEEGLKSLYGPASAGLRTAYEKQTFDLANVFRVAKGKAAVTYSATASKAAYSHSLDMLNRSFFDHVNPDGKTPFDRMQAEGLSFSAASENIAAGYINAITTHMGWVNSPGHRVNLLGNYTQLGTGVAFGGEYKQYFTQNFLTPR</sequence>
<dbReference type="CDD" id="cd05379">
    <property type="entry name" value="CAP_bacterial"/>
    <property type="match status" value="1"/>
</dbReference>
<reference evidence="4 5" key="1">
    <citation type="submission" date="2016-10" db="EMBL/GenBank/DDBJ databases">
        <authorList>
            <person name="de Groot N.N."/>
        </authorList>
    </citation>
    <scope>NUCLEOTIDE SEQUENCE [LARGE SCALE GENOMIC DNA]</scope>
    <source>
        <strain evidence="4 5">DSM 2784</strain>
    </source>
</reference>
<dbReference type="SUPFAM" id="SSF55797">
    <property type="entry name" value="PR-1-like"/>
    <property type="match status" value="1"/>
</dbReference>
<dbReference type="InterPro" id="IPR014044">
    <property type="entry name" value="CAP_dom"/>
</dbReference>
<keyword evidence="5" id="KW-1185">Reference proteome</keyword>
<keyword evidence="1" id="KW-0677">Repeat</keyword>
<name>A0A1G5S191_9FIRM</name>
<protein>
    <submittedName>
        <fullName evidence="4">Uncharacterized conserved protein YkwD, contains CAP (CSP/antigen 5/PR1) domain</fullName>
    </submittedName>
</protein>
<evidence type="ECO:0000256" key="1">
    <source>
        <dbReference type="ARBA" id="ARBA00022737"/>
    </source>
</evidence>
<feature type="chain" id="PRO_5011431806" evidence="2">
    <location>
        <begin position="27"/>
        <end position="501"/>
    </location>
</feature>
<dbReference type="Proteomes" id="UP000199208">
    <property type="component" value="Unassembled WGS sequence"/>
</dbReference>
<evidence type="ECO:0000259" key="3">
    <source>
        <dbReference type="PROSITE" id="PS51272"/>
    </source>
</evidence>
<accession>A0A1G5S191</accession>
<dbReference type="Pfam" id="PF14504">
    <property type="entry name" value="CAP_assoc_N"/>
    <property type="match status" value="1"/>
</dbReference>
<dbReference type="InterPro" id="IPR029410">
    <property type="entry name" value="CAP_assoc"/>
</dbReference>
<feature type="domain" description="SLH" evidence="3">
    <location>
        <begin position="148"/>
        <end position="211"/>
    </location>
</feature>
<dbReference type="OrthoDB" id="9783944at2"/>
<dbReference type="AlphaFoldDB" id="A0A1G5S191"/>
<organism evidence="4 5">
    <name type="scientific">Acidaminobacter hydrogenoformans DSM 2784</name>
    <dbReference type="NCBI Taxonomy" id="1120920"/>
    <lineage>
        <taxon>Bacteria</taxon>
        <taxon>Bacillati</taxon>
        <taxon>Bacillota</taxon>
        <taxon>Clostridia</taxon>
        <taxon>Peptostreptococcales</taxon>
        <taxon>Acidaminobacteraceae</taxon>
        <taxon>Acidaminobacter</taxon>
    </lineage>
</organism>
<dbReference type="Gene3D" id="3.40.33.10">
    <property type="entry name" value="CAP"/>
    <property type="match status" value="1"/>
</dbReference>
<dbReference type="Pfam" id="PF00188">
    <property type="entry name" value="CAP"/>
    <property type="match status" value="1"/>
</dbReference>
<evidence type="ECO:0000313" key="5">
    <source>
        <dbReference type="Proteomes" id="UP000199208"/>
    </source>
</evidence>
<dbReference type="PANTHER" id="PTHR31157">
    <property type="entry name" value="SCP DOMAIN-CONTAINING PROTEIN"/>
    <property type="match status" value="1"/>
</dbReference>
<dbReference type="PANTHER" id="PTHR31157:SF1">
    <property type="entry name" value="SCP DOMAIN-CONTAINING PROTEIN"/>
    <property type="match status" value="1"/>
</dbReference>
<dbReference type="InterPro" id="IPR035940">
    <property type="entry name" value="CAP_sf"/>
</dbReference>
<gene>
    <name evidence="4" type="ORF">SAMN03080599_02001</name>
</gene>
<dbReference type="RefSeq" id="WP_092591062.1">
    <property type="nucleotide sequence ID" value="NZ_FMWL01000009.1"/>
</dbReference>
<dbReference type="InterPro" id="IPR001119">
    <property type="entry name" value="SLH_dom"/>
</dbReference>
<dbReference type="PROSITE" id="PS51272">
    <property type="entry name" value="SLH"/>
    <property type="match status" value="2"/>
</dbReference>
<keyword evidence="2" id="KW-0732">Signal</keyword>
<evidence type="ECO:0000313" key="4">
    <source>
        <dbReference type="EMBL" id="SCZ79897.1"/>
    </source>
</evidence>
<feature type="domain" description="SLH" evidence="3">
    <location>
        <begin position="22"/>
        <end position="85"/>
    </location>
</feature>
<dbReference type="STRING" id="1120920.SAMN03080599_02001"/>